<dbReference type="Proteomes" id="UP000053890">
    <property type="component" value="Unassembled WGS sequence"/>
</dbReference>
<evidence type="ECO:0000256" key="14">
    <source>
        <dbReference type="ARBA" id="ARBA00044924"/>
    </source>
</evidence>
<name>A0A194S7A7_RHOGW</name>
<evidence type="ECO:0000256" key="9">
    <source>
        <dbReference type="ARBA" id="ARBA00044899"/>
    </source>
</evidence>
<comment type="catalytic activity">
    <reaction evidence="8">
        <text>L-aspartyl-L-lysine(out) = L-aspartyl-L-lysine(in)</text>
        <dbReference type="Rhea" id="RHEA:79411"/>
        <dbReference type="ChEBI" id="CHEBI:229953"/>
    </reaction>
</comment>
<dbReference type="STRING" id="578459.A0A194S7A7"/>
<dbReference type="GeneID" id="28976789"/>
<feature type="transmembrane region" description="Helical" evidence="20">
    <location>
        <begin position="251"/>
        <end position="273"/>
    </location>
</feature>
<dbReference type="PANTHER" id="PTHR23512">
    <property type="entry name" value="MAJOR FACILITATOR SUPERFAMILY DOMAIN-CONTAINING PROTEIN 1"/>
    <property type="match status" value="1"/>
</dbReference>
<evidence type="ECO:0000313" key="21">
    <source>
        <dbReference type="EMBL" id="KPV76434.1"/>
    </source>
</evidence>
<comment type="catalytic activity">
    <reaction evidence="12">
        <text>L-histidyl-L-alpha-amino acid(out) = L-histidyl-L-alpha-amino acid(in)</text>
        <dbReference type="Rhea" id="RHEA:79379"/>
        <dbReference type="ChEBI" id="CHEBI:229964"/>
    </reaction>
</comment>
<comment type="catalytic activity">
    <reaction evidence="6">
        <text>L-lysyl-L-alpha-amino acid(out) = L-lysyl-L-alpha-amino acid(in)</text>
        <dbReference type="Rhea" id="RHEA:79387"/>
        <dbReference type="ChEBI" id="CHEBI:229965"/>
    </reaction>
</comment>
<keyword evidence="20" id="KW-0472">Membrane</keyword>
<evidence type="ECO:0000256" key="3">
    <source>
        <dbReference type="ARBA" id="ARBA00044878"/>
    </source>
</evidence>
<dbReference type="PANTHER" id="PTHR23512:SF12">
    <property type="entry name" value="TRANSPORTER, PUTATIVE (AFU_ORTHOLOGUE AFUA_4G00260)-RELATED"/>
    <property type="match status" value="1"/>
</dbReference>
<comment type="subcellular location">
    <subcellularLocation>
        <location evidence="1">Membrane</location>
        <topology evidence="1">Multi-pass membrane protein</topology>
    </subcellularLocation>
</comment>
<comment type="catalytic activity">
    <reaction evidence="9">
        <text>L-arginyl-L-alpha-amino acid(out) = L-arginyl-L-alpha-amino acid(in)</text>
        <dbReference type="Rhea" id="RHEA:79371"/>
        <dbReference type="ChEBI" id="CHEBI:84315"/>
    </reaction>
</comment>
<evidence type="ECO:0000256" key="12">
    <source>
        <dbReference type="ARBA" id="ARBA00044912"/>
    </source>
</evidence>
<evidence type="ECO:0000256" key="7">
    <source>
        <dbReference type="ARBA" id="ARBA00044893"/>
    </source>
</evidence>
<evidence type="ECO:0000256" key="15">
    <source>
        <dbReference type="ARBA" id="ARBA00044985"/>
    </source>
</evidence>
<evidence type="ECO:0000256" key="16">
    <source>
        <dbReference type="ARBA" id="ARBA00045018"/>
    </source>
</evidence>
<comment type="subunit">
    <text evidence="18">Homodimer. Interacts with lysosomal protein GLMP (via lumenal domain); the interaction starts while both proteins are still in the endoplasmic reticulum and is required for stabilization of MFSD1 in lysosomes but has no direct effect on its targeting to lysosomes or transporter activity.</text>
</comment>
<feature type="transmembrane region" description="Helical" evidence="20">
    <location>
        <begin position="186"/>
        <end position="206"/>
    </location>
</feature>
<feature type="compositionally biased region" description="Low complexity" evidence="19">
    <location>
        <begin position="479"/>
        <end position="499"/>
    </location>
</feature>
<evidence type="ECO:0000256" key="19">
    <source>
        <dbReference type="SAM" id="MobiDB-lite"/>
    </source>
</evidence>
<dbReference type="GO" id="GO:0022857">
    <property type="term" value="F:transmembrane transporter activity"/>
    <property type="evidence" value="ECO:0007669"/>
    <property type="project" value="InterPro"/>
</dbReference>
<evidence type="ECO:0000256" key="1">
    <source>
        <dbReference type="ARBA" id="ARBA00004141"/>
    </source>
</evidence>
<dbReference type="InterPro" id="IPR011701">
    <property type="entry name" value="MFS"/>
</dbReference>
<dbReference type="AlphaFoldDB" id="A0A194S7A7"/>
<feature type="region of interest" description="Disordered" evidence="19">
    <location>
        <begin position="1"/>
        <end position="20"/>
    </location>
</feature>
<dbReference type="InterPro" id="IPR036259">
    <property type="entry name" value="MFS_trans_sf"/>
</dbReference>
<keyword evidence="20" id="KW-1133">Transmembrane helix</keyword>
<feature type="transmembrane region" description="Helical" evidence="20">
    <location>
        <begin position="366"/>
        <end position="386"/>
    </location>
</feature>
<evidence type="ECO:0000256" key="13">
    <source>
        <dbReference type="ARBA" id="ARBA00044919"/>
    </source>
</evidence>
<dbReference type="RefSeq" id="XP_018272483.1">
    <property type="nucleotide sequence ID" value="XM_018416341.1"/>
</dbReference>
<comment type="function">
    <text evidence="17">Lysosomal dipeptide uniporter that selectively exports lysine, arginine or histidine-containing dipeptides with a net positive charge from the lysosome lumen into the cytosol. Could play a role in a specific type of protein O-glycosylation indirectly regulating macrophages migration and tissue invasion. Also essential for liver homeostasis.</text>
</comment>
<feature type="transmembrane region" description="Helical" evidence="20">
    <location>
        <begin position="326"/>
        <end position="346"/>
    </location>
</feature>
<protein>
    <recommendedName>
        <fullName evidence="15">Lysosomal dipeptide transporter MFSD1</fullName>
    </recommendedName>
    <alternativeName>
        <fullName evidence="16">Major facilitator superfamily domain-containing protein 1</fullName>
    </alternativeName>
</protein>
<evidence type="ECO:0000256" key="10">
    <source>
        <dbReference type="ARBA" id="ARBA00044900"/>
    </source>
</evidence>
<comment type="catalytic activity">
    <reaction evidence="5">
        <text>L-alpha-aminoacyl-L-histidine(out) = L-alpha-aminoacyl-L-histidine(in)</text>
        <dbReference type="Rhea" id="RHEA:79375"/>
        <dbReference type="ChEBI" id="CHEBI:229967"/>
    </reaction>
</comment>
<evidence type="ECO:0000256" key="20">
    <source>
        <dbReference type="SAM" id="Phobius"/>
    </source>
</evidence>
<evidence type="ECO:0000256" key="5">
    <source>
        <dbReference type="ARBA" id="ARBA00044884"/>
    </source>
</evidence>
<evidence type="ECO:0000256" key="4">
    <source>
        <dbReference type="ARBA" id="ARBA00044881"/>
    </source>
</evidence>
<feature type="transmembrane region" description="Helical" evidence="20">
    <location>
        <begin position="393"/>
        <end position="415"/>
    </location>
</feature>
<evidence type="ECO:0000256" key="11">
    <source>
        <dbReference type="ARBA" id="ARBA00044903"/>
    </source>
</evidence>
<comment type="catalytic activity">
    <reaction evidence="11">
        <text>L-arginyl-glycine(out) = L-arginyl-glycine(in)</text>
        <dbReference type="Rhea" id="RHEA:79391"/>
        <dbReference type="ChEBI" id="CHEBI:229955"/>
    </reaction>
</comment>
<dbReference type="EMBL" id="KQ474076">
    <property type="protein sequence ID" value="KPV76434.1"/>
    <property type="molecule type" value="Genomic_DNA"/>
</dbReference>
<accession>A0A194S7A7</accession>
<proteinExistence type="predicted"/>
<keyword evidence="20" id="KW-0812">Transmembrane</keyword>
<comment type="catalytic activity">
    <reaction evidence="10">
        <text>L-lysyl-L-lysine(out) = L-lysyl-L-lysine(in)</text>
        <dbReference type="Rhea" id="RHEA:79403"/>
        <dbReference type="ChEBI" id="CHEBI:229956"/>
    </reaction>
</comment>
<feature type="transmembrane region" description="Helical" evidence="20">
    <location>
        <begin position="421"/>
        <end position="442"/>
    </location>
</feature>
<dbReference type="OMA" id="GTWYTTQ"/>
<comment type="catalytic activity">
    <reaction evidence="2">
        <text>L-lysyl-L-alanine(out) = L-lysyl-L-alanine(in)</text>
        <dbReference type="Rhea" id="RHEA:79399"/>
        <dbReference type="ChEBI" id="CHEBI:229954"/>
    </reaction>
</comment>
<dbReference type="GO" id="GO:0016020">
    <property type="term" value="C:membrane"/>
    <property type="evidence" value="ECO:0007669"/>
    <property type="project" value="UniProtKB-SubCell"/>
</dbReference>
<evidence type="ECO:0000256" key="8">
    <source>
        <dbReference type="ARBA" id="ARBA00044898"/>
    </source>
</evidence>
<comment type="catalytic activity">
    <reaction evidence="13">
        <text>L-alanyl-L-lysine(out) = L-alanyl-L-lysine(in)</text>
        <dbReference type="Rhea" id="RHEA:79415"/>
        <dbReference type="ChEBI" id="CHEBI:192470"/>
    </reaction>
</comment>
<dbReference type="SUPFAM" id="SSF103473">
    <property type="entry name" value="MFS general substrate transporter"/>
    <property type="match status" value="1"/>
</dbReference>
<sequence>MSGADPLQLGSGASTPDSATVWPDWDAVDREIARVSASSSFIAVKSSAAPHLDEEGATERGEDELVEREAAAYGITGAAELHDRLARRRVVLLGCAAVLSVGSHYSTYTLGPIKKSLGTSEGGFAALVSSFEVLNTVSPLLSGFLVPRYGAAACGLVATGAVLVGQLVVCFSAGKEGGVGNNVGWTVLGLLVFGSGTSPLAVVQESIILKHNSASSKFVARSVAAGLVLGKSASFAAGWSSQRLYAVSPRLPFVTAASLAAFSFAACILYAVVERSTTRLLAQDARLVVDAADAPATRLKPARHDAHGDHPPSLDLSSLASFGTPFWWYIAVCVLAGTWYTTQHLATHLLQATYGTSGISQEEASATASVLLGTPILLYPLAGWIVDKHPHLLSTFWLLVPSLTATTFFFLLLLSPAVPPLVALLPAAVGMGSGPLLLVLVVPRIVQRHQAPTALGAHKSLEMAGAILSQTLSAALLSLGSPPSPSSSTTGTGAPSRAPAEADDEAGGAADGALVGLLVAALVQLAFVARWWHAIRVRDGAAARGAGAGVGVGAGGGGGGGAGAGAAPDEAELGLLAAVDGDHGGEGGGTHVGEGGGELLGRKERLELRSGTRALRAAAGTVVASWACFVWNVVRG</sequence>
<evidence type="ECO:0000256" key="17">
    <source>
        <dbReference type="ARBA" id="ARBA00045709"/>
    </source>
</evidence>
<comment type="catalytic activity">
    <reaction evidence="3">
        <text>L-histidyl-glycine(out) = L-histidyl-glycine(in)</text>
        <dbReference type="Rhea" id="RHEA:79395"/>
        <dbReference type="ChEBI" id="CHEBI:229957"/>
    </reaction>
</comment>
<organism evidence="21 22">
    <name type="scientific">Rhodotorula graminis (strain WP1)</name>
    <dbReference type="NCBI Taxonomy" id="578459"/>
    <lineage>
        <taxon>Eukaryota</taxon>
        <taxon>Fungi</taxon>
        <taxon>Dikarya</taxon>
        <taxon>Basidiomycota</taxon>
        <taxon>Pucciniomycotina</taxon>
        <taxon>Microbotryomycetes</taxon>
        <taxon>Sporidiobolales</taxon>
        <taxon>Sporidiobolaceae</taxon>
        <taxon>Rhodotorula</taxon>
    </lineage>
</organism>
<dbReference type="OrthoDB" id="10255148at2759"/>
<comment type="catalytic activity">
    <reaction evidence="7">
        <text>L-alpha-aminoacyl-L-lysine(out) = L-alpha-aminoacyl-L-lysine(in)</text>
        <dbReference type="Rhea" id="RHEA:79383"/>
        <dbReference type="ChEBI" id="CHEBI:229966"/>
    </reaction>
</comment>
<gene>
    <name evidence="21" type="ORF">RHOBADRAFT_52443</name>
</gene>
<dbReference type="InterPro" id="IPR052187">
    <property type="entry name" value="MFSD1"/>
</dbReference>
<feature type="transmembrane region" description="Helical" evidence="20">
    <location>
        <begin position="153"/>
        <end position="174"/>
    </location>
</feature>
<evidence type="ECO:0000313" key="22">
    <source>
        <dbReference type="Proteomes" id="UP000053890"/>
    </source>
</evidence>
<evidence type="ECO:0000256" key="6">
    <source>
        <dbReference type="ARBA" id="ARBA00044891"/>
    </source>
</evidence>
<dbReference type="Pfam" id="PF07690">
    <property type="entry name" value="MFS_1"/>
    <property type="match status" value="1"/>
</dbReference>
<evidence type="ECO:0000256" key="2">
    <source>
        <dbReference type="ARBA" id="ARBA00044876"/>
    </source>
</evidence>
<evidence type="ECO:0000256" key="18">
    <source>
        <dbReference type="ARBA" id="ARBA00046376"/>
    </source>
</evidence>
<feature type="transmembrane region" description="Helical" evidence="20">
    <location>
        <begin position="513"/>
        <end position="532"/>
    </location>
</feature>
<reference evidence="21 22" key="1">
    <citation type="journal article" date="2015" name="Front. Microbiol.">
        <title>Genome sequence of the plant growth promoting endophytic yeast Rhodotorula graminis WP1.</title>
        <authorList>
            <person name="Firrincieli A."/>
            <person name="Otillar R."/>
            <person name="Salamov A."/>
            <person name="Schmutz J."/>
            <person name="Khan Z."/>
            <person name="Redman R.S."/>
            <person name="Fleck N.D."/>
            <person name="Lindquist E."/>
            <person name="Grigoriev I.V."/>
            <person name="Doty S.L."/>
        </authorList>
    </citation>
    <scope>NUCLEOTIDE SEQUENCE [LARGE SCALE GENOMIC DNA]</scope>
    <source>
        <strain evidence="21 22">WP1</strain>
    </source>
</reference>
<dbReference type="Gene3D" id="1.20.1250.20">
    <property type="entry name" value="MFS general substrate transporter like domains"/>
    <property type="match status" value="1"/>
</dbReference>
<feature type="region of interest" description="Disordered" evidence="19">
    <location>
        <begin position="479"/>
        <end position="506"/>
    </location>
</feature>
<keyword evidence="22" id="KW-1185">Reference proteome</keyword>
<comment type="catalytic activity">
    <reaction evidence="14">
        <text>L-lysyl-glycine(out) = L-lysyl-glycine(in)</text>
        <dbReference type="Rhea" id="RHEA:79407"/>
        <dbReference type="ChEBI" id="CHEBI:191202"/>
    </reaction>
</comment>
<comment type="catalytic activity">
    <reaction evidence="4">
        <text>L-alpha-aminoacyl-L-arginine(out) = L-alpha-aminoacyl-L-arginine(in)</text>
        <dbReference type="Rhea" id="RHEA:79367"/>
        <dbReference type="ChEBI" id="CHEBI:229968"/>
    </reaction>
</comment>